<dbReference type="EMBL" id="GGMR01017822">
    <property type="protein sequence ID" value="MBY30441.1"/>
    <property type="molecule type" value="Transcribed_RNA"/>
</dbReference>
<evidence type="ECO:0000313" key="1">
    <source>
        <dbReference type="EMBL" id="MBY30441.1"/>
    </source>
</evidence>
<proteinExistence type="predicted"/>
<sequence length="408" mass="47553">MVLKLMEKILKLCWMCCDAPAKSFILKTKGHAGFSSFSRCEHEGEHLLNRMCFPYTTPDNRPPKRTHQNYISHFDEEYDTGNTSILSTVPYFNTVKDFLLDYQHLVCLGVVRKMMYLWIKGPVPIRYPSWKIEQISTILIGLRVNIPCEINRKPRSLAHIKNWKATEFRTFLLYLGSSAIKSVVLKEHWKHFFDLSLAMTILLSPDYAQYINIAKKLLDNFVKTFEILYGRHLISHNVHGLTHICDDYIKFGPLDNCSTFPFENYMSTLKNMIWKPDKLLIQVVKRSNEISLLKLDSQKEIPVFNFSGFHKRGPLIQNIQGSQYTTLKMKTFTIKLNTEADSCLLTCNGEIIKVFNIVKDKNDAIFLICKKFQNKDFLFDKPIKSSELDIYNVNTLSHELYCYPINEI</sequence>
<dbReference type="AlphaFoldDB" id="A0A2S2PLV4"/>
<organism evidence="1">
    <name type="scientific">Schizaphis graminum</name>
    <name type="common">Green bug aphid</name>
    <dbReference type="NCBI Taxonomy" id="13262"/>
    <lineage>
        <taxon>Eukaryota</taxon>
        <taxon>Metazoa</taxon>
        <taxon>Ecdysozoa</taxon>
        <taxon>Arthropoda</taxon>
        <taxon>Hexapoda</taxon>
        <taxon>Insecta</taxon>
        <taxon>Pterygota</taxon>
        <taxon>Neoptera</taxon>
        <taxon>Paraneoptera</taxon>
        <taxon>Hemiptera</taxon>
        <taxon>Sternorrhyncha</taxon>
        <taxon>Aphidomorpha</taxon>
        <taxon>Aphidoidea</taxon>
        <taxon>Aphididae</taxon>
        <taxon>Aphidini</taxon>
        <taxon>Schizaphis</taxon>
    </lineage>
</organism>
<reference evidence="1" key="1">
    <citation type="submission" date="2018-04" db="EMBL/GenBank/DDBJ databases">
        <title>Transcriptome of Schizaphis graminum biotype I.</title>
        <authorList>
            <person name="Scully E.D."/>
            <person name="Geib S.M."/>
            <person name="Palmer N.A."/>
            <person name="Koch K."/>
            <person name="Bradshaw J."/>
            <person name="Heng-Moss T."/>
            <person name="Sarath G."/>
        </authorList>
    </citation>
    <scope>NUCLEOTIDE SEQUENCE</scope>
</reference>
<dbReference type="PANTHER" id="PTHR33053">
    <property type="entry name" value="PROTEIN, PUTATIVE-RELATED"/>
    <property type="match status" value="1"/>
</dbReference>
<name>A0A2S2PLV4_SCHGA</name>
<dbReference type="PANTHER" id="PTHR33053:SF9">
    <property type="entry name" value="AGAP000105-PA"/>
    <property type="match status" value="1"/>
</dbReference>
<protein>
    <submittedName>
        <fullName evidence="1">Uncharacterized protein</fullName>
    </submittedName>
</protein>
<gene>
    <name evidence="1" type="ORF">g.178766</name>
</gene>
<accession>A0A2S2PLV4</accession>